<dbReference type="GO" id="GO:0048367">
    <property type="term" value="P:shoot system development"/>
    <property type="evidence" value="ECO:0007669"/>
    <property type="project" value="InterPro"/>
</dbReference>
<gene>
    <name evidence="2" type="ORF">C4D60_Mb08t27560</name>
</gene>
<feature type="compositionally biased region" description="Polar residues" evidence="1">
    <location>
        <begin position="415"/>
        <end position="425"/>
    </location>
</feature>
<evidence type="ECO:0000313" key="2">
    <source>
        <dbReference type="EMBL" id="THU70683.1"/>
    </source>
</evidence>
<name>A0A4S8K705_MUSBA</name>
<dbReference type="EMBL" id="PYDT01000002">
    <property type="protein sequence ID" value="THU70683.1"/>
    <property type="molecule type" value="Genomic_DNA"/>
</dbReference>
<dbReference type="GO" id="GO:0009910">
    <property type="term" value="P:negative regulation of flower development"/>
    <property type="evidence" value="ECO:0007669"/>
    <property type="project" value="InterPro"/>
</dbReference>
<comment type="caution">
    <text evidence="2">The sequence shown here is derived from an EMBL/GenBank/DDBJ whole genome shotgun (WGS) entry which is preliminary data.</text>
</comment>
<reference evidence="2 3" key="1">
    <citation type="journal article" date="2019" name="Nat. Plants">
        <title>Genome sequencing of Musa balbisiana reveals subgenome evolution and function divergence in polyploid bananas.</title>
        <authorList>
            <person name="Yao X."/>
        </authorList>
    </citation>
    <scope>NUCLEOTIDE SEQUENCE [LARGE SCALE GENOMIC DNA]</scope>
    <source>
        <strain evidence="3">cv. DH-PKW</strain>
        <tissue evidence="2">Leaves</tissue>
    </source>
</reference>
<protein>
    <submittedName>
        <fullName evidence="2">Uncharacterized protein</fullName>
    </submittedName>
</protein>
<sequence>MEVDVKELSTKGKECVRLADGKKDADDCNHFTIRGYVAGVRKRDARICWPLFMPDNESSDILTNMLPPLHVSKFKRWSCLNCMHMINASADATGNADSTNVQRKDIHIKKNLLNDDTKRLCFHSKECENIIHGERLVSNSCNNVSHVKPSTALYCGKKENGSTTEDAAREGTQIFICEKFRSEENQDQTFKPALAVAEGVEIEARETQTRNIMVTQNKFDTIHLCDDVSPLVSVKPNRHSTDGVSDSVLIFGGTNLATYGNKDNVDGITAKGKIYVIPDGMPKECRNLVGVDLGILRDDALTATAANATNYDFTGLDQSNNEASYGTIELSDGVNCSQNQNSLFSSSHEKVNHKKVRKLRLLEDILKSEELHVPKKVCAFKGDAETCEMMNNDDRCSVGTNFEAQTRNCKSNLASRNSEVTTANPVNGAEADQSKDEEVTLLHWLKKVSKKFVTDDFQNKKALGAKRSAEIKYMEKVGISPSTHNEKDANPLPKGSGVSKQNKCYSVEKENKVPQVKPSGRCLISQKENLISKIAMMKHVCPDNVYPKMRNMISAPGKLVRSCDKKANFNRRKKKASQVEDRDSLQINWSKKGVVKKRRTTKMHEKEALDDIPMDIVELLARNQHERSLTNAEIASKNHHELSIINGEIRSGNISCVSEYCGSKDTNALYKSNALANDTVHDVPTASCGKQNADHGTEAYNCAKYQKHILIDLNQQATEFSTVPAYDGHQSSTTHIPVVDPKKTHSLPSSCGRIRMQDFGSYQKDGVSAQSSIAGTHDMLSAPVNGRKYGISAGNNHAHCNYGKMVPYDSVFDRNQNTVVKTTDYRKPVMLTGSHMLNAGGKSEQSTNRTTQPTTSCIVGGGNRCHSGGTGPMDLSNNDMISALHLLRLVDQAALTGTSWDINHVGIAQNSKLNFPNQSTQVPGVKNGVKIREAHQNSVATGYSAHNQNEGNFSRPHRPVPRVGVLGSLLQKEIMTRSNKCVAPLGCGARWSGELPSFFIEGIGRTDASSSANHTEYGEHSSQLSVTASTKTIVKAGDSPVHKFEMRQVRVSKNNELIQSVRHDCTTTNCIVNRNPADFSIPDEDNIYMRRFEDVSSKCPFPHKNPWYQTHHDGKKWQAMKLPVLKGP</sequence>
<dbReference type="GO" id="GO:0045892">
    <property type="term" value="P:negative regulation of DNA-templated transcription"/>
    <property type="evidence" value="ECO:0007669"/>
    <property type="project" value="InterPro"/>
</dbReference>
<dbReference type="PANTHER" id="PTHR35504:SF1">
    <property type="entry name" value="PROTEIN EMBRYONIC FLOWER 1"/>
    <property type="match status" value="1"/>
</dbReference>
<accession>A0A4S8K705</accession>
<evidence type="ECO:0000313" key="3">
    <source>
        <dbReference type="Proteomes" id="UP000317650"/>
    </source>
</evidence>
<feature type="region of interest" description="Disordered" evidence="1">
    <location>
        <begin position="835"/>
        <end position="859"/>
    </location>
</feature>
<dbReference type="AlphaFoldDB" id="A0A4S8K705"/>
<evidence type="ECO:0000256" key="1">
    <source>
        <dbReference type="SAM" id="MobiDB-lite"/>
    </source>
</evidence>
<dbReference type="InterPro" id="IPR034583">
    <property type="entry name" value="EMF1"/>
</dbReference>
<keyword evidence="3" id="KW-1185">Reference proteome</keyword>
<dbReference type="PANTHER" id="PTHR35504">
    <property type="entry name" value="PROTEIN EMBRYONIC FLOWER 1"/>
    <property type="match status" value="1"/>
</dbReference>
<feature type="region of interest" description="Disordered" evidence="1">
    <location>
        <begin position="478"/>
        <end position="501"/>
    </location>
</feature>
<feature type="region of interest" description="Disordered" evidence="1">
    <location>
        <begin position="415"/>
        <end position="434"/>
    </location>
</feature>
<dbReference type="Proteomes" id="UP000317650">
    <property type="component" value="Chromosome 8"/>
</dbReference>
<organism evidence="2 3">
    <name type="scientific">Musa balbisiana</name>
    <name type="common">Banana</name>
    <dbReference type="NCBI Taxonomy" id="52838"/>
    <lineage>
        <taxon>Eukaryota</taxon>
        <taxon>Viridiplantae</taxon>
        <taxon>Streptophyta</taxon>
        <taxon>Embryophyta</taxon>
        <taxon>Tracheophyta</taxon>
        <taxon>Spermatophyta</taxon>
        <taxon>Magnoliopsida</taxon>
        <taxon>Liliopsida</taxon>
        <taxon>Zingiberales</taxon>
        <taxon>Musaceae</taxon>
        <taxon>Musa</taxon>
    </lineage>
</organism>
<proteinExistence type="predicted"/>
<feature type="compositionally biased region" description="Polar residues" evidence="1">
    <location>
        <begin position="843"/>
        <end position="857"/>
    </location>
</feature>